<dbReference type="RefSeq" id="WP_203751891.1">
    <property type="nucleotide sequence ID" value="NZ_BAAAUC010000005.1"/>
</dbReference>
<proteinExistence type="predicted"/>
<evidence type="ECO:0000313" key="4">
    <source>
        <dbReference type="Proteomes" id="UP000619479"/>
    </source>
</evidence>
<evidence type="ECO:0000256" key="2">
    <source>
        <dbReference type="SAM" id="SignalP"/>
    </source>
</evidence>
<name>A0A919INR1_9ACTN</name>
<feature type="compositionally biased region" description="Low complexity" evidence="1">
    <location>
        <begin position="93"/>
        <end position="117"/>
    </location>
</feature>
<accession>A0A919INR1</accession>
<evidence type="ECO:0000256" key="1">
    <source>
        <dbReference type="SAM" id="MobiDB-lite"/>
    </source>
</evidence>
<sequence length="135" mass="13678">MKRLPVIALAGIGLTGVLFTGSPAQASPGNSRTTEVIGAPAEDPLDSTYDTLSDCLSAKQNLVDNGDIAGGKCQKISGFDSGGNPAKVYTIRPSSGPSDSGQPSSSGSTTPKPGSNSKDPFGLCQWTGSYLPLNC</sequence>
<feature type="signal peptide" evidence="2">
    <location>
        <begin position="1"/>
        <end position="26"/>
    </location>
</feature>
<keyword evidence="4" id="KW-1185">Reference proteome</keyword>
<dbReference type="AlphaFoldDB" id="A0A919INR1"/>
<evidence type="ECO:0000313" key="3">
    <source>
        <dbReference type="EMBL" id="GID69450.1"/>
    </source>
</evidence>
<protein>
    <recommendedName>
        <fullName evidence="5">Secreted protein</fullName>
    </recommendedName>
</protein>
<feature type="region of interest" description="Disordered" evidence="1">
    <location>
        <begin position="77"/>
        <end position="124"/>
    </location>
</feature>
<dbReference type="Proteomes" id="UP000619479">
    <property type="component" value="Unassembled WGS sequence"/>
</dbReference>
<feature type="region of interest" description="Disordered" evidence="1">
    <location>
        <begin position="20"/>
        <end position="44"/>
    </location>
</feature>
<dbReference type="EMBL" id="BOMH01000061">
    <property type="protein sequence ID" value="GID69450.1"/>
    <property type="molecule type" value="Genomic_DNA"/>
</dbReference>
<feature type="compositionally biased region" description="Polar residues" evidence="1">
    <location>
        <begin position="22"/>
        <end position="34"/>
    </location>
</feature>
<keyword evidence="2" id="KW-0732">Signal</keyword>
<comment type="caution">
    <text evidence="3">The sequence shown here is derived from an EMBL/GenBank/DDBJ whole genome shotgun (WGS) entry which is preliminary data.</text>
</comment>
<reference evidence="3" key="1">
    <citation type="submission" date="2021-01" db="EMBL/GenBank/DDBJ databases">
        <title>Whole genome shotgun sequence of Actinoplanes cyaneus NBRC 14990.</title>
        <authorList>
            <person name="Komaki H."/>
            <person name="Tamura T."/>
        </authorList>
    </citation>
    <scope>NUCLEOTIDE SEQUENCE</scope>
    <source>
        <strain evidence="3">NBRC 14990</strain>
    </source>
</reference>
<feature type="chain" id="PRO_5037540978" description="Secreted protein" evidence="2">
    <location>
        <begin position="27"/>
        <end position="135"/>
    </location>
</feature>
<evidence type="ECO:0008006" key="5">
    <source>
        <dbReference type="Google" id="ProtNLM"/>
    </source>
</evidence>
<organism evidence="3 4">
    <name type="scientific">Actinoplanes cyaneus</name>
    <dbReference type="NCBI Taxonomy" id="52696"/>
    <lineage>
        <taxon>Bacteria</taxon>
        <taxon>Bacillati</taxon>
        <taxon>Actinomycetota</taxon>
        <taxon>Actinomycetes</taxon>
        <taxon>Micromonosporales</taxon>
        <taxon>Micromonosporaceae</taxon>
        <taxon>Actinoplanes</taxon>
    </lineage>
</organism>
<gene>
    <name evidence="3" type="ORF">Acy02nite_73310</name>
</gene>